<evidence type="ECO:0000313" key="2">
    <source>
        <dbReference type="EMBL" id="EGZ06424.1"/>
    </source>
</evidence>
<sequence length="382" mass="44116">MRSSSTSSARRDKQEERRSRSSRKRSRSRSREELTRKVVKRQHTEEPDRQRLKSEVKAKDRNLELTDELPTLPFVHHYRSGKLFYVRECYKIYYKLVKAMLDDQERCITVTGTPGIGKSVFYAYCFQRLREDQPDTWIITAAYHRNRLILTTVFKGSDEGKRLRPTEDVLLDVFEEASTKKKSVIYLCDGPPPSVQGMCQMVVFTDPNEEWFRQVRKDGLTLFMPLWTYKELEQAALALAIAGSSQISGDALKTRFDTFGGVARECLSPFEDFVDYAKSDRIDELKQITSLDELRNLFNVDPNRSTCQRVLHCFPIDAKGMKKDTKLASPFVVESLAKRMLESSKNDMEKLRTLLKGFPQGAPLLKWLSEFDVANPHEGAKL</sequence>
<dbReference type="PANTHER" id="PTHR33129:SF1">
    <property type="entry name" value="ATP-BINDING PROTEIN"/>
    <property type="match status" value="1"/>
</dbReference>
<dbReference type="Proteomes" id="UP000002640">
    <property type="component" value="Unassembled WGS sequence"/>
</dbReference>
<dbReference type="AlphaFoldDB" id="G5AE22"/>
<dbReference type="KEGG" id="psoj:PHYSODRAFT_307358"/>
<keyword evidence="3" id="KW-1185">Reference proteome</keyword>
<dbReference type="GeneID" id="20642872"/>
<name>G5AE22_PHYSP</name>
<evidence type="ECO:0000256" key="1">
    <source>
        <dbReference type="SAM" id="MobiDB-lite"/>
    </source>
</evidence>
<dbReference type="InParanoid" id="G5AE22"/>
<feature type="region of interest" description="Disordered" evidence="1">
    <location>
        <begin position="1"/>
        <end position="57"/>
    </location>
</feature>
<feature type="compositionally biased region" description="Basic and acidic residues" evidence="1">
    <location>
        <begin position="9"/>
        <end position="19"/>
    </location>
</feature>
<evidence type="ECO:0000313" key="3">
    <source>
        <dbReference type="Proteomes" id="UP000002640"/>
    </source>
</evidence>
<dbReference type="PANTHER" id="PTHR33129">
    <property type="entry name" value="PROTEIN KINASE DOMAIN-CONTAINING PROTEIN-RELATED"/>
    <property type="match status" value="1"/>
</dbReference>
<dbReference type="RefSeq" id="XP_009538321.1">
    <property type="nucleotide sequence ID" value="XM_009540026.1"/>
</dbReference>
<reference evidence="2 3" key="1">
    <citation type="journal article" date="2006" name="Science">
        <title>Phytophthora genome sequences uncover evolutionary origins and mechanisms of pathogenesis.</title>
        <authorList>
            <person name="Tyler B.M."/>
            <person name="Tripathy S."/>
            <person name="Zhang X."/>
            <person name="Dehal P."/>
            <person name="Jiang R.H."/>
            <person name="Aerts A."/>
            <person name="Arredondo F.D."/>
            <person name="Baxter L."/>
            <person name="Bensasson D."/>
            <person name="Beynon J.L."/>
            <person name="Chapman J."/>
            <person name="Damasceno C.M."/>
            <person name="Dorrance A.E."/>
            <person name="Dou D."/>
            <person name="Dickerman A.W."/>
            <person name="Dubchak I.L."/>
            <person name="Garbelotto M."/>
            <person name="Gijzen M."/>
            <person name="Gordon S.G."/>
            <person name="Govers F."/>
            <person name="Grunwald N.J."/>
            <person name="Huang W."/>
            <person name="Ivors K.L."/>
            <person name="Jones R.W."/>
            <person name="Kamoun S."/>
            <person name="Krampis K."/>
            <person name="Lamour K.H."/>
            <person name="Lee M.K."/>
            <person name="McDonald W.H."/>
            <person name="Medina M."/>
            <person name="Meijer H.J."/>
            <person name="Nordberg E.K."/>
            <person name="Maclean D.J."/>
            <person name="Ospina-Giraldo M.D."/>
            <person name="Morris P.F."/>
            <person name="Phuntumart V."/>
            <person name="Putnam N.H."/>
            <person name="Rash S."/>
            <person name="Rose J.K."/>
            <person name="Sakihama Y."/>
            <person name="Salamov A.A."/>
            <person name="Savidor A."/>
            <person name="Scheuring C.F."/>
            <person name="Smith B.M."/>
            <person name="Sobral B.W."/>
            <person name="Terry A."/>
            <person name="Torto-Alalibo T.A."/>
            <person name="Win J."/>
            <person name="Xu Z."/>
            <person name="Zhang H."/>
            <person name="Grigoriev I.V."/>
            <person name="Rokhsar D.S."/>
            <person name="Boore J.L."/>
        </authorList>
    </citation>
    <scope>NUCLEOTIDE SEQUENCE [LARGE SCALE GENOMIC DNA]</scope>
    <source>
        <strain evidence="2 3">P6497</strain>
    </source>
</reference>
<feature type="compositionally biased region" description="Basic and acidic residues" evidence="1">
    <location>
        <begin position="29"/>
        <end position="57"/>
    </location>
</feature>
<proteinExistence type="predicted"/>
<protein>
    <submittedName>
        <fullName evidence="2">Uncharacterized protein</fullName>
    </submittedName>
</protein>
<organism evidence="2 3">
    <name type="scientific">Phytophthora sojae (strain P6497)</name>
    <name type="common">Soybean stem and root rot agent</name>
    <name type="synonym">Phytophthora megasperma f. sp. glycines</name>
    <dbReference type="NCBI Taxonomy" id="1094619"/>
    <lineage>
        <taxon>Eukaryota</taxon>
        <taxon>Sar</taxon>
        <taxon>Stramenopiles</taxon>
        <taxon>Oomycota</taxon>
        <taxon>Peronosporomycetes</taxon>
        <taxon>Peronosporales</taxon>
        <taxon>Peronosporaceae</taxon>
        <taxon>Phytophthora</taxon>
    </lineage>
</organism>
<dbReference type="InterPro" id="IPR052980">
    <property type="entry name" value="Crinkler_effector"/>
</dbReference>
<accession>G5AE22</accession>
<dbReference type="EMBL" id="JH159164">
    <property type="protein sequence ID" value="EGZ06424.1"/>
    <property type="molecule type" value="Genomic_DNA"/>
</dbReference>
<gene>
    <name evidence="2" type="ORF">PHYSODRAFT_307358</name>
</gene>